<proteinExistence type="predicted"/>
<dbReference type="GO" id="GO:0005886">
    <property type="term" value="C:plasma membrane"/>
    <property type="evidence" value="ECO:0007669"/>
    <property type="project" value="TreeGrafter"/>
</dbReference>
<evidence type="ECO:0000259" key="2">
    <source>
        <dbReference type="PROSITE" id="PS51704"/>
    </source>
</evidence>
<dbReference type="Proteomes" id="UP000053660">
    <property type="component" value="Unassembled WGS sequence"/>
</dbReference>
<dbReference type="OrthoDB" id="197419at2759"/>
<dbReference type="Gene3D" id="3.20.20.190">
    <property type="entry name" value="Phosphatidylinositol (PI) phosphodiesterase"/>
    <property type="match status" value="1"/>
</dbReference>
<organism evidence="3 4">
    <name type="scientific">Oesophagostomum dentatum</name>
    <name type="common">Nodular worm</name>
    <dbReference type="NCBI Taxonomy" id="61180"/>
    <lineage>
        <taxon>Eukaryota</taxon>
        <taxon>Metazoa</taxon>
        <taxon>Ecdysozoa</taxon>
        <taxon>Nematoda</taxon>
        <taxon>Chromadorea</taxon>
        <taxon>Rhabditida</taxon>
        <taxon>Rhabditina</taxon>
        <taxon>Rhabditomorpha</taxon>
        <taxon>Strongyloidea</taxon>
        <taxon>Strongylidae</taxon>
        <taxon>Oesophagostomum</taxon>
    </lineage>
</organism>
<sequence length="337" mass="37870">MDTITSYISNLFSSYFTGPSLAWYIFVILSIVVFTRCRILTFITAWVPLALTLLFLIFRNDLDRGLNSSTFFSGFSVGGNIAETKDAPENSMAALQLALSKKNAVLFNVRMASDGAAVVIRDETTGRTTDKDLVVARTSSAELVKLNFKDAKGHIPLFKEMMDECRNKRAKVILEMEDSSQALLTEISDYVRKHDLYHQVVVTSSHPSVVFFMKRTDPRMLTGLNLPTSCGLFYSRFGASVHYKQTNPDSLIMKFVGQIIDDSMQILVNSFMLQRFLGTEVILMRNGDININFAKEAKARKMMVVAMDADTKTVQDWLHDVAKVPYFTRNLGGGKEE</sequence>
<accession>A0A0B1T3D3</accession>
<dbReference type="PANTHER" id="PTHR46320:SF1">
    <property type="entry name" value="GLYCEROPHOSPHODIESTER PHOSPHODIESTERASE 1"/>
    <property type="match status" value="1"/>
</dbReference>
<dbReference type="EMBL" id="KN553600">
    <property type="protein sequence ID" value="KHJ89920.1"/>
    <property type="molecule type" value="Genomic_DNA"/>
</dbReference>
<dbReference type="SUPFAM" id="SSF51695">
    <property type="entry name" value="PLC-like phosphodiesterases"/>
    <property type="match status" value="1"/>
</dbReference>
<feature type="transmembrane region" description="Helical" evidence="1">
    <location>
        <begin position="12"/>
        <end position="33"/>
    </location>
</feature>
<evidence type="ECO:0000313" key="4">
    <source>
        <dbReference type="Proteomes" id="UP000053660"/>
    </source>
</evidence>
<reference evidence="3 4" key="1">
    <citation type="submission" date="2014-03" db="EMBL/GenBank/DDBJ databases">
        <title>Draft genome of the hookworm Oesophagostomum dentatum.</title>
        <authorList>
            <person name="Mitreva M."/>
        </authorList>
    </citation>
    <scope>NUCLEOTIDE SEQUENCE [LARGE SCALE GENOMIC DNA]</scope>
    <source>
        <strain evidence="3 4">OD-Hann</strain>
    </source>
</reference>
<dbReference type="InterPro" id="IPR017946">
    <property type="entry name" value="PLC-like_Pdiesterase_TIM-brl"/>
</dbReference>
<feature type="domain" description="GP-PDE" evidence="2">
    <location>
        <begin position="75"/>
        <end position="314"/>
    </location>
</feature>
<keyword evidence="1" id="KW-0812">Transmembrane</keyword>
<evidence type="ECO:0000313" key="3">
    <source>
        <dbReference type="EMBL" id="KHJ89920.1"/>
    </source>
</evidence>
<dbReference type="PROSITE" id="PS51704">
    <property type="entry name" value="GP_PDE"/>
    <property type="match status" value="1"/>
</dbReference>
<keyword evidence="1" id="KW-1133">Transmembrane helix</keyword>
<keyword evidence="4" id="KW-1185">Reference proteome</keyword>
<evidence type="ECO:0000256" key="1">
    <source>
        <dbReference type="SAM" id="Phobius"/>
    </source>
</evidence>
<dbReference type="PANTHER" id="PTHR46320">
    <property type="entry name" value="GLYCEROPHOSPHODIESTER PHOSPHODIESTERASE 1"/>
    <property type="match status" value="1"/>
</dbReference>
<keyword evidence="1" id="KW-0472">Membrane</keyword>
<dbReference type="Pfam" id="PF03009">
    <property type="entry name" value="GDPD"/>
    <property type="match status" value="1"/>
</dbReference>
<gene>
    <name evidence="3" type="ORF">OESDEN_10245</name>
</gene>
<feature type="transmembrane region" description="Helical" evidence="1">
    <location>
        <begin position="39"/>
        <end position="58"/>
    </location>
</feature>
<dbReference type="GO" id="GO:0006644">
    <property type="term" value="P:phospholipid metabolic process"/>
    <property type="evidence" value="ECO:0007669"/>
    <property type="project" value="TreeGrafter"/>
</dbReference>
<protein>
    <submittedName>
        <fullName evidence="3">Glycerophosphodiester phosphodiesterase family protein</fullName>
    </submittedName>
</protein>
<name>A0A0B1T3D3_OESDE</name>
<dbReference type="GO" id="GO:0070291">
    <property type="term" value="P:N-acylethanolamine metabolic process"/>
    <property type="evidence" value="ECO:0007669"/>
    <property type="project" value="TreeGrafter"/>
</dbReference>
<dbReference type="AlphaFoldDB" id="A0A0B1T3D3"/>
<dbReference type="InterPro" id="IPR030395">
    <property type="entry name" value="GP_PDE_dom"/>
</dbReference>
<dbReference type="GO" id="GO:0008889">
    <property type="term" value="F:glycerophosphodiester phosphodiesterase activity"/>
    <property type="evidence" value="ECO:0007669"/>
    <property type="project" value="TreeGrafter"/>
</dbReference>
<dbReference type="GO" id="GO:0006580">
    <property type="term" value="P:ethanolamine metabolic process"/>
    <property type="evidence" value="ECO:0007669"/>
    <property type="project" value="TreeGrafter"/>
</dbReference>